<dbReference type="InterPro" id="IPR039793">
    <property type="entry name" value="UROS/Hem4"/>
</dbReference>
<dbReference type="InterPro" id="IPR036108">
    <property type="entry name" value="4pyrrol_syn_uPrphyn_synt_sf"/>
</dbReference>
<dbReference type="PANTHER" id="PTHR38042:SF1">
    <property type="entry name" value="UROPORPHYRINOGEN-III SYNTHASE, CHLOROPLASTIC"/>
    <property type="match status" value="1"/>
</dbReference>
<dbReference type="RefSeq" id="WP_180044930.1">
    <property type="nucleotide sequence ID" value="NZ_CP048659.1"/>
</dbReference>
<evidence type="ECO:0000256" key="6">
    <source>
        <dbReference type="ARBA" id="ARBA00037589"/>
    </source>
</evidence>
<evidence type="ECO:0000256" key="2">
    <source>
        <dbReference type="ARBA" id="ARBA00008133"/>
    </source>
</evidence>
<comment type="catalytic activity">
    <reaction evidence="8 9">
        <text>hydroxymethylbilane = uroporphyrinogen III + H2O</text>
        <dbReference type="Rhea" id="RHEA:18965"/>
        <dbReference type="ChEBI" id="CHEBI:15377"/>
        <dbReference type="ChEBI" id="CHEBI:57308"/>
        <dbReference type="ChEBI" id="CHEBI:57845"/>
        <dbReference type="EC" id="4.2.1.75"/>
    </reaction>
</comment>
<evidence type="ECO:0000313" key="11">
    <source>
        <dbReference type="EMBL" id="QOW44767.1"/>
    </source>
</evidence>
<evidence type="ECO:0000256" key="1">
    <source>
        <dbReference type="ARBA" id="ARBA00004772"/>
    </source>
</evidence>
<dbReference type="AlphaFoldDB" id="A0A7S7AG49"/>
<dbReference type="Proteomes" id="UP000593966">
    <property type="component" value="Chromosome"/>
</dbReference>
<keyword evidence="4 9" id="KW-0456">Lyase</keyword>
<dbReference type="GO" id="GO:0004852">
    <property type="term" value="F:uroporphyrinogen-III synthase activity"/>
    <property type="evidence" value="ECO:0007669"/>
    <property type="project" value="UniProtKB-UniRule"/>
</dbReference>
<name>A0A7S7AG49_9GAMM</name>
<feature type="domain" description="Tetrapyrrole biosynthesis uroporphyrinogen III synthase" evidence="10">
    <location>
        <begin position="14"/>
        <end position="229"/>
    </location>
</feature>
<evidence type="ECO:0000256" key="5">
    <source>
        <dbReference type="ARBA" id="ARBA00023244"/>
    </source>
</evidence>
<reference evidence="11 12" key="1">
    <citation type="submission" date="2020-02" db="EMBL/GenBank/DDBJ databases">
        <title>Tigecycline-resistant Acinetobacter species from pigs and migratory birds.</title>
        <authorList>
            <person name="Chen C."/>
            <person name="Sun J."/>
            <person name="Liao X.-P."/>
            <person name="Liu Y.-H."/>
        </authorList>
    </citation>
    <scope>NUCLEOTIDE SEQUENCE [LARGE SCALE GENOMIC DNA]</scope>
    <source>
        <strain evidence="11 12">YH12207_T</strain>
    </source>
</reference>
<comment type="similarity">
    <text evidence="2 9">Belongs to the uroporphyrinogen-III synthase family.</text>
</comment>
<evidence type="ECO:0000256" key="4">
    <source>
        <dbReference type="ARBA" id="ARBA00023239"/>
    </source>
</evidence>
<keyword evidence="5 9" id="KW-0627">Porphyrin biosynthesis</keyword>
<evidence type="ECO:0000259" key="10">
    <source>
        <dbReference type="Pfam" id="PF02602"/>
    </source>
</evidence>
<dbReference type="InterPro" id="IPR003754">
    <property type="entry name" value="4pyrrol_synth_uPrphyn_synth"/>
</dbReference>
<dbReference type="Gene3D" id="3.40.50.10090">
    <property type="match status" value="2"/>
</dbReference>
<organism evidence="11 12">
    <name type="scientific">Acinetobacter piscicola</name>
    <dbReference type="NCBI Taxonomy" id="2006115"/>
    <lineage>
        <taxon>Bacteria</taxon>
        <taxon>Pseudomonadati</taxon>
        <taxon>Pseudomonadota</taxon>
        <taxon>Gammaproteobacteria</taxon>
        <taxon>Moraxellales</taxon>
        <taxon>Moraxellaceae</taxon>
        <taxon>Acinetobacter</taxon>
    </lineage>
</organism>
<evidence type="ECO:0000313" key="12">
    <source>
        <dbReference type="Proteomes" id="UP000593966"/>
    </source>
</evidence>
<sequence length="260" mass="29872">MLFINTRPTDRAQALSQNLIQAGIDTIELPLLELSAHPFSDELKALYSQLLKAQMIVVVSPTAVEIGMRYLQQSGVQLSQLQHIEWIAVGQMTAQALAKYQISSHVPEVETSEGMLGLSIFEHVQPLSKIAFWRGEGGRQFMMQQCQARQLEVLNFILYERHLPATSLAQYRTMLLKLDQMHQPYVVCISSEASWLNWLQLNQENLKLVDQCHYLVLGERLYQILQQYKKKMTMCFNISTLPNLKTVTVLQQIQLLQRNI</sequence>
<proteinExistence type="inferred from homology"/>
<comment type="pathway">
    <text evidence="1 9">Porphyrin-containing compound metabolism; protoporphyrin-IX biosynthesis; coproporphyrinogen-III from 5-aminolevulinate: step 3/4.</text>
</comment>
<dbReference type="GO" id="GO:0006780">
    <property type="term" value="P:uroporphyrinogen III biosynthetic process"/>
    <property type="evidence" value="ECO:0007669"/>
    <property type="project" value="UniProtKB-UniRule"/>
</dbReference>
<evidence type="ECO:0000256" key="7">
    <source>
        <dbReference type="ARBA" id="ARBA00040167"/>
    </source>
</evidence>
<dbReference type="GO" id="GO:0006782">
    <property type="term" value="P:protoporphyrinogen IX biosynthetic process"/>
    <property type="evidence" value="ECO:0007669"/>
    <property type="project" value="UniProtKB-UniRule"/>
</dbReference>
<evidence type="ECO:0000256" key="3">
    <source>
        <dbReference type="ARBA" id="ARBA00013109"/>
    </source>
</evidence>
<comment type="function">
    <text evidence="6 9">Catalyzes cyclization of the linear tetrapyrrole, hydroxymethylbilane, to the macrocyclic uroporphyrinogen III.</text>
</comment>
<protein>
    <recommendedName>
        <fullName evidence="7 9">Uroporphyrinogen-III synthase</fullName>
        <ecNumber evidence="3 9">4.2.1.75</ecNumber>
    </recommendedName>
</protein>
<accession>A0A7S7AG49</accession>
<dbReference type="PANTHER" id="PTHR38042">
    <property type="entry name" value="UROPORPHYRINOGEN-III SYNTHASE, CHLOROPLASTIC"/>
    <property type="match status" value="1"/>
</dbReference>
<keyword evidence="12" id="KW-1185">Reference proteome</keyword>
<dbReference type="SUPFAM" id="SSF69618">
    <property type="entry name" value="HemD-like"/>
    <property type="match status" value="1"/>
</dbReference>
<dbReference type="UniPathway" id="UPA00251">
    <property type="reaction ID" value="UER00320"/>
</dbReference>
<dbReference type="CDD" id="cd06578">
    <property type="entry name" value="HemD"/>
    <property type="match status" value="1"/>
</dbReference>
<dbReference type="EC" id="4.2.1.75" evidence="3 9"/>
<dbReference type="EMBL" id="CP048659">
    <property type="protein sequence ID" value="QOW44767.1"/>
    <property type="molecule type" value="Genomic_DNA"/>
</dbReference>
<evidence type="ECO:0000256" key="9">
    <source>
        <dbReference type="RuleBase" id="RU366031"/>
    </source>
</evidence>
<gene>
    <name evidence="11" type="ORF">G0028_01980</name>
</gene>
<dbReference type="Pfam" id="PF02602">
    <property type="entry name" value="HEM4"/>
    <property type="match status" value="1"/>
</dbReference>
<evidence type="ECO:0000256" key="8">
    <source>
        <dbReference type="ARBA" id="ARBA00048617"/>
    </source>
</evidence>